<keyword evidence="8" id="KW-0238">DNA-binding</keyword>
<dbReference type="InterPro" id="IPR002110">
    <property type="entry name" value="Ankyrin_rpt"/>
</dbReference>
<evidence type="ECO:0000256" key="4">
    <source>
        <dbReference type="ARBA" id="ARBA00022837"/>
    </source>
</evidence>
<dbReference type="Pfam" id="PF12796">
    <property type="entry name" value="Ank_2"/>
    <property type="match status" value="1"/>
</dbReference>
<dbReference type="PANTHER" id="PTHR23335">
    <property type="entry name" value="CALMODULIN-BINDING TRANSCRIPTION ACTIVATOR CAMTA"/>
    <property type="match status" value="1"/>
</dbReference>
<keyword evidence="5" id="KW-0112">Calmodulin-binding</keyword>
<dbReference type="SMART" id="SM00248">
    <property type="entry name" value="ANK"/>
    <property type="match status" value="2"/>
</dbReference>
<dbReference type="PROSITE" id="PS50088">
    <property type="entry name" value="ANK_REPEAT"/>
    <property type="match status" value="1"/>
</dbReference>
<dbReference type="GO" id="GO:0006357">
    <property type="term" value="P:regulation of transcription by RNA polymerase II"/>
    <property type="evidence" value="ECO:0007669"/>
    <property type="project" value="TreeGrafter"/>
</dbReference>
<reference evidence="15 16" key="1">
    <citation type="submission" date="2019-09" db="EMBL/GenBank/DDBJ databases">
        <title>A chromosome-level genome assembly of the Chinese tupelo Nyssa sinensis.</title>
        <authorList>
            <person name="Yang X."/>
            <person name="Kang M."/>
            <person name="Yang Y."/>
            <person name="Xiong H."/>
            <person name="Wang M."/>
            <person name="Zhang Z."/>
            <person name="Wang Z."/>
            <person name="Wu H."/>
            <person name="Ma T."/>
            <person name="Liu J."/>
            <person name="Xi Z."/>
        </authorList>
    </citation>
    <scope>NUCLEOTIDE SEQUENCE [LARGE SCALE GENOMIC DNA]</scope>
    <source>
        <strain evidence="15">J267</strain>
        <tissue evidence="15">Leaf</tissue>
    </source>
</reference>
<evidence type="ECO:0000256" key="9">
    <source>
        <dbReference type="ARBA" id="ARBA00023159"/>
    </source>
</evidence>
<dbReference type="InterPro" id="IPR005559">
    <property type="entry name" value="CG-1_dom"/>
</dbReference>
<dbReference type="GO" id="GO:0005516">
    <property type="term" value="F:calmodulin binding"/>
    <property type="evidence" value="ECO:0007669"/>
    <property type="project" value="UniProtKB-KW"/>
</dbReference>
<evidence type="ECO:0000256" key="1">
    <source>
        <dbReference type="ARBA" id="ARBA00004123"/>
    </source>
</evidence>
<dbReference type="FunFam" id="1.25.40.20:FF:000150">
    <property type="entry name" value="calmodulin-binding transcription activator 5"/>
    <property type="match status" value="1"/>
</dbReference>
<evidence type="ECO:0000256" key="5">
    <source>
        <dbReference type="ARBA" id="ARBA00022860"/>
    </source>
</evidence>
<dbReference type="InterPro" id="IPR027417">
    <property type="entry name" value="P-loop_NTPase"/>
</dbReference>
<dbReference type="InterPro" id="IPR000048">
    <property type="entry name" value="IQ_motif_EF-hand-BS"/>
</dbReference>
<feature type="region of interest" description="Disordered" evidence="13">
    <location>
        <begin position="180"/>
        <end position="209"/>
    </location>
</feature>
<keyword evidence="16" id="KW-1185">Reference proteome</keyword>
<dbReference type="PROSITE" id="PS50096">
    <property type="entry name" value="IQ"/>
    <property type="match status" value="4"/>
</dbReference>
<evidence type="ECO:0000256" key="7">
    <source>
        <dbReference type="ARBA" id="ARBA00023043"/>
    </source>
</evidence>
<evidence type="ECO:0000256" key="12">
    <source>
        <dbReference type="PROSITE-ProRule" id="PRU00023"/>
    </source>
</evidence>
<dbReference type="GO" id="GO:0005634">
    <property type="term" value="C:nucleus"/>
    <property type="evidence" value="ECO:0007669"/>
    <property type="project" value="UniProtKB-SubCell"/>
</dbReference>
<evidence type="ECO:0000313" key="15">
    <source>
        <dbReference type="EMBL" id="KAA8531287.1"/>
    </source>
</evidence>
<dbReference type="OrthoDB" id="407555at2759"/>
<dbReference type="Proteomes" id="UP000325577">
    <property type="component" value="Linkage Group LG2"/>
</dbReference>
<comment type="subcellular location">
    <subcellularLocation>
        <location evidence="1">Nucleus</location>
    </subcellularLocation>
</comment>
<dbReference type="GO" id="GO:0003690">
    <property type="term" value="F:double-stranded DNA binding"/>
    <property type="evidence" value="ECO:0007669"/>
    <property type="project" value="TreeGrafter"/>
</dbReference>
<dbReference type="CDD" id="cd23767">
    <property type="entry name" value="IQCD"/>
    <property type="match status" value="1"/>
</dbReference>
<keyword evidence="6" id="KW-0346">Stress response</keyword>
<evidence type="ECO:0000259" key="14">
    <source>
        <dbReference type="PROSITE" id="PS51437"/>
    </source>
</evidence>
<evidence type="ECO:0000256" key="8">
    <source>
        <dbReference type="ARBA" id="ARBA00023125"/>
    </source>
</evidence>
<dbReference type="InterPro" id="IPR036770">
    <property type="entry name" value="Ankyrin_rpt-contain_sf"/>
</dbReference>
<evidence type="ECO:0000256" key="6">
    <source>
        <dbReference type="ARBA" id="ARBA00023016"/>
    </source>
</evidence>
<dbReference type="SMART" id="SM01076">
    <property type="entry name" value="CG-1"/>
    <property type="match status" value="1"/>
</dbReference>
<dbReference type="PANTHER" id="PTHR23335:SF3">
    <property type="entry name" value="CALMODULIN-BINDING TRANSCRIPTION ACTIVATOR 5"/>
    <property type="match status" value="1"/>
</dbReference>
<dbReference type="SUPFAM" id="SSF81296">
    <property type="entry name" value="E set domains"/>
    <property type="match status" value="1"/>
</dbReference>
<evidence type="ECO:0000256" key="10">
    <source>
        <dbReference type="ARBA" id="ARBA00023163"/>
    </source>
</evidence>
<comment type="similarity">
    <text evidence="2">Belongs to the CAMTA family.</text>
</comment>
<feature type="repeat" description="ANK" evidence="12">
    <location>
        <begin position="652"/>
        <end position="684"/>
    </location>
</feature>
<evidence type="ECO:0000256" key="11">
    <source>
        <dbReference type="ARBA" id="ARBA00023242"/>
    </source>
</evidence>
<accession>A0A5J5APF8</accession>
<feature type="compositionally biased region" description="Polar residues" evidence="13">
    <location>
        <begin position="180"/>
        <end position="189"/>
    </location>
</feature>
<keyword evidence="7 12" id="KW-0040">ANK repeat</keyword>
<dbReference type="AlphaFoldDB" id="A0A5J5APF8"/>
<dbReference type="InterPro" id="IPR013783">
    <property type="entry name" value="Ig-like_fold"/>
</dbReference>
<dbReference type="EMBL" id="CM018043">
    <property type="protein sequence ID" value="KAA8531287.1"/>
    <property type="molecule type" value="Genomic_DNA"/>
</dbReference>
<sequence length="966" mass="109335">MGYIYLISPSVNGRKVTAIGSYFSIVNLPSLFMESTVPGRLAGWEIHGFRTMEDLDIGTIREEAKARWLRPNEIHAILCNYKYFSVSIKPVNLPQSGTIVLFDRKMLRNFRKDGHNWKKKNDGKTVKEAHEHLKVGDEERIHVYYAHGQDNPTFVRRCYWLLDKTLEHIVLVHYRETQEVQGSPVTPVNSSSISSLSDPSASSLLSEESNSRADQAYYTGEKPDLVSGDSVTIKNHEMRLHEINTLEWEELLVPYDPNKLNAREGGKTSCLEQQNQYEINGDKSNAKFDNGSTLQGNLLSINKLSMENSSFGNLQEPVPGSNFIQFNISDSDFSQTMAGQINSNLQSKDSELVTVGTSDGLQTQDSFGRWVNYIMTDSPGSVDDPVLESSISTGNKSFASPLMDHRQSSFPEQIFSITEVSPAWAFSTAETKILVTGFFHEGHPQLAKSNLYCVCGDACVPAEIVQPGVFRCLVSSHAPGLVNLYLSFDGHKSISQVLTFEYRAPLMHDGIVSSEDKSTWEELRVQMRLAHLLFSTSKSLNILSRKVSQDVLKQARTFDRKTSHIASDWADMIKSIDSNRISFPQAKDSFFELTLKNRLLEWLLERVIEGCKTSEHDDQGRGVIHLCAILGYTWAIYPFSWSGLSLDYRDKFGWTALHWAAYYGREKMVATLLSLGAKPNLVTDPTLEIPGGCTAADLASKKGYDGLAAYLAEKALVEHFKDMTIAGNVSDSLKISTTDSVDPVNLTNLSEEELYLKDTLTAFRTAADAAARIQAAFREQSFKLQAKAVHSSNPEDEARNIIAAMKIQHAFRNHERRKKMAAAARIQHRFRTWKIRKEFLNMRRQAIKIQAAFRGFQDRKQYRKIIWSVGVLEKAILRWRLKKKGFRGLQVNSVEAEEQKKESDVEEDFFRASRKQAEERVERSVVRVQAMFRSKRAQEEYHRMKLAHNEAKLEYKGLLDSDTDMG</sequence>
<protein>
    <recommendedName>
        <fullName evidence="14">CG-1 domain-containing protein</fullName>
    </recommendedName>
</protein>
<dbReference type="Pfam" id="PF03859">
    <property type="entry name" value="CG-1"/>
    <property type="match status" value="1"/>
</dbReference>
<keyword evidence="3" id="KW-0677">Repeat</keyword>
<dbReference type="PROSITE" id="PS50297">
    <property type="entry name" value="ANK_REP_REGION"/>
    <property type="match status" value="1"/>
</dbReference>
<keyword evidence="9" id="KW-0010">Activator</keyword>
<feature type="domain" description="CG-1" evidence="14">
    <location>
        <begin position="57"/>
        <end position="183"/>
    </location>
</feature>
<gene>
    <name evidence="15" type="ORF">F0562_005996</name>
</gene>
<name>A0A5J5APF8_9ASTE</name>
<dbReference type="GO" id="GO:0003712">
    <property type="term" value="F:transcription coregulator activity"/>
    <property type="evidence" value="ECO:0007669"/>
    <property type="project" value="TreeGrafter"/>
</dbReference>
<proteinExistence type="inferred from homology"/>
<evidence type="ECO:0000256" key="13">
    <source>
        <dbReference type="SAM" id="MobiDB-lite"/>
    </source>
</evidence>
<dbReference type="SUPFAM" id="SSF48403">
    <property type="entry name" value="Ankyrin repeat"/>
    <property type="match status" value="1"/>
</dbReference>
<dbReference type="InterPro" id="IPR014756">
    <property type="entry name" value="Ig_E-set"/>
</dbReference>
<evidence type="ECO:0000256" key="2">
    <source>
        <dbReference type="ARBA" id="ARBA00008267"/>
    </source>
</evidence>
<organism evidence="15 16">
    <name type="scientific">Nyssa sinensis</name>
    <dbReference type="NCBI Taxonomy" id="561372"/>
    <lineage>
        <taxon>Eukaryota</taxon>
        <taxon>Viridiplantae</taxon>
        <taxon>Streptophyta</taxon>
        <taxon>Embryophyta</taxon>
        <taxon>Tracheophyta</taxon>
        <taxon>Spermatophyta</taxon>
        <taxon>Magnoliopsida</taxon>
        <taxon>eudicotyledons</taxon>
        <taxon>Gunneridae</taxon>
        <taxon>Pentapetalae</taxon>
        <taxon>asterids</taxon>
        <taxon>Cornales</taxon>
        <taxon>Nyssaceae</taxon>
        <taxon>Nyssa</taxon>
    </lineage>
</organism>
<dbReference type="Gene3D" id="1.20.5.190">
    <property type="match status" value="1"/>
</dbReference>
<feature type="compositionally biased region" description="Low complexity" evidence="13">
    <location>
        <begin position="190"/>
        <end position="208"/>
    </location>
</feature>
<dbReference type="Pfam" id="PF00612">
    <property type="entry name" value="IQ"/>
    <property type="match status" value="1"/>
</dbReference>
<dbReference type="Gene3D" id="1.25.40.20">
    <property type="entry name" value="Ankyrin repeat-containing domain"/>
    <property type="match status" value="1"/>
</dbReference>
<keyword evidence="4" id="KW-0106">Calcium</keyword>
<dbReference type="SMART" id="SM00015">
    <property type="entry name" value="IQ"/>
    <property type="match status" value="3"/>
</dbReference>
<dbReference type="Gene3D" id="2.60.40.10">
    <property type="entry name" value="Immunoglobulins"/>
    <property type="match status" value="1"/>
</dbReference>
<evidence type="ECO:0000313" key="16">
    <source>
        <dbReference type="Proteomes" id="UP000325577"/>
    </source>
</evidence>
<dbReference type="SUPFAM" id="SSF52540">
    <property type="entry name" value="P-loop containing nucleoside triphosphate hydrolases"/>
    <property type="match status" value="1"/>
</dbReference>
<dbReference type="PROSITE" id="PS51437">
    <property type="entry name" value="CG_1"/>
    <property type="match status" value="1"/>
</dbReference>
<keyword evidence="10" id="KW-0804">Transcription</keyword>
<evidence type="ECO:0000256" key="3">
    <source>
        <dbReference type="ARBA" id="ARBA00022737"/>
    </source>
</evidence>
<keyword evidence="11" id="KW-0539">Nucleus</keyword>